<dbReference type="PANTHER" id="PTHR30509:SF9">
    <property type="entry name" value="MULTIDRUG RESISTANCE PROTEIN MDTO"/>
    <property type="match status" value="1"/>
</dbReference>
<feature type="transmembrane region" description="Helical" evidence="7">
    <location>
        <begin position="60"/>
        <end position="79"/>
    </location>
</feature>
<dbReference type="Pfam" id="PF04632">
    <property type="entry name" value="FUSC"/>
    <property type="match status" value="1"/>
</dbReference>
<evidence type="ECO:0000256" key="3">
    <source>
        <dbReference type="ARBA" id="ARBA00022475"/>
    </source>
</evidence>
<evidence type="ECO:0000256" key="5">
    <source>
        <dbReference type="ARBA" id="ARBA00022989"/>
    </source>
</evidence>
<evidence type="ECO:0000256" key="7">
    <source>
        <dbReference type="SAM" id="Phobius"/>
    </source>
</evidence>
<accession>A0ABN4TUF9</accession>
<comment type="subcellular location">
    <subcellularLocation>
        <location evidence="1">Cell membrane</location>
        <topology evidence="1">Multi-pass membrane protein</topology>
    </subcellularLocation>
</comment>
<evidence type="ECO:0000313" key="8">
    <source>
        <dbReference type="EMBL" id="AOZ10858.1"/>
    </source>
</evidence>
<name>A0ABN4TUF9_9BURK</name>
<feature type="transmembrane region" description="Helical" evidence="7">
    <location>
        <begin position="379"/>
        <end position="396"/>
    </location>
</feature>
<keyword evidence="3" id="KW-1003">Cell membrane</keyword>
<evidence type="ECO:0000256" key="2">
    <source>
        <dbReference type="ARBA" id="ARBA00022448"/>
    </source>
</evidence>
<dbReference type="Proteomes" id="UP000177515">
    <property type="component" value="Chromosome 2"/>
</dbReference>
<feature type="transmembrane region" description="Helical" evidence="7">
    <location>
        <begin position="408"/>
        <end position="425"/>
    </location>
</feature>
<sequence length="661" mass="71723">MGSTWPSARDWIFSTKAFVASMLALFIALYIGLPRPYWAMATVYVVAHPLTGATRSKSMYRVLGTLLGAAASVALVPSLVNTPPLLMAAVAVWVAVLLYVALLDRSPRSYLFMLAAYTLPMVALPAVDHPGGVFDLAIARSEEICLGIICASVVGAVVFPAKVSNVLRDRLAQWMGDAAQWAGDMLSLRDAGAAVSLHQSRHRMAADILALDQLISQLSYDTETAARIRDAKELRGRMTMLLPVLASLASLVETMQRDEAGVPDQLAARMTAVSAWIRGEAAAPPALEENTPPALATAVASTAYERLRELTALWQDCVALQRRLGEAAPAGDWQPVFRRWNVGAARHYDHGMLLFSTGTTALGIFCMGMVWILSGWADGASAVALGAVSCCFFAALDEPAPMIRSFFIWNVVCVLLAMVYLFMILPRAHDFEMLVAMFAIPYLLFGVMIAQPRLALIAVPLAMVTATDIGLQGSYNADFQTFFNTNVAGVAGILFALVWTLLVRPFGTAAAARRLVRASWGDIARNATGRAPHEHDHLRARMLDRLAQLVPRLAASENERSTDGFTEVRVELSTLALQRELPALPEASQHAVRRVLQSVAGYYRDRLEAKADAPPEALQRRLMRAMQGVAERADQASRTAMSALVEMEVALFSTSPVNGKQ</sequence>
<feature type="transmembrane region" description="Helical" evidence="7">
    <location>
        <begin position="487"/>
        <end position="507"/>
    </location>
</feature>
<feature type="transmembrane region" description="Helical" evidence="7">
    <location>
        <begin position="110"/>
        <end position="127"/>
    </location>
</feature>
<dbReference type="EMBL" id="CP017755">
    <property type="protein sequence ID" value="AOZ10858.1"/>
    <property type="molecule type" value="Genomic_DNA"/>
</dbReference>
<feature type="transmembrane region" description="Helical" evidence="7">
    <location>
        <begin position="353"/>
        <end position="373"/>
    </location>
</feature>
<keyword evidence="4 7" id="KW-0812">Transmembrane</keyword>
<evidence type="ECO:0000256" key="6">
    <source>
        <dbReference type="ARBA" id="ARBA00023136"/>
    </source>
</evidence>
<keyword evidence="2" id="KW-0813">Transport</keyword>
<dbReference type="RefSeq" id="WP_071020042.1">
    <property type="nucleotide sequence ID" value="NZ_CP017755.1"/>
</dbReference>
<feature type="transmembrane region" description="Helical" evidence="7">
    <location>
        <begin position="139"/>
        <end position="161"/>
    </location>
</feature>
<feature type="transmembrane region" description="Helical" evidence="7">
    <location>
        <begin position="12"/>
        <end position="31"/>
    </location>
</feature>
<keyword evidence="5 7" id="KW-1133">Transmembrane helix</keyword>
<organism evidence="8 9">
    <name type="scientific">Cupriavidus malaysiensis</name>
    <dbReference type="NCBI Taxonomy" id="367825"/>
    <lineage>
        <taxon>Bacteria</taxon>
        <taxon>Pseudomonadati</taxon>
        <taxon>Pseudomonadota</taxon>
        <taxon>Betaproteobacteria</taxon>
        <taxon>Burkholderiales</taxon>
        <taxon>Burkholderiaceae</taxon>
        <taxon>Cupriavidus</taxon>
    </lineage>
</organism>
<gene>
    <name evidence="8" type="ORF">BKK80_27465</name>
</gene>
<dbReference type="InterPro" id="IPR006726">
    <property type="entry name" value="PHBA_efflux_AaeB/fusaric-R"/>
</dbReference>
<keyword evidence="6 7" id="KW-0472">Membrane</keyword>
<keyword evidence="9" id="KW-1185">Reference proteome</keyword>
<proteinExistence type="predicted"/>
<evidence type="ECO:0000313" key="9">
    <source>
        <dbReference type="Proteomes" id="UP000177515"/>
    </source>
</evidence>
<feature type="transmembrane region" description="Helical" evidence="7">
    <location>
        <begin position="85"/>
        <end position="103"/>
    </location>
</feature>
<feature type="transmembrane region" description="Helical" evidence="7">
    <location>
        <begin position="431"/>
        <end position="449"/>
    </location>
</feature>
<reference evidence="8 9" key="1">
    <citation type="submission" date="2016-10" db="EMBL/GenBank/DDBJ databases">
        <title>Complete genome sequences of three Cupriavidus strains isolated from various Malaysian environments.</title>
        <authorList>
            <person name="Abdullah A.A.-A."/>
            <person name="Shafie N.A.H."/>
            <person name="Lau N.S."/>
        </authorList>
    </citation>
    <scope>NUCLEOTIDE SEQUENCE [LARGE SCALE GENOMIC DNA]</scope>
    <source>
        <strain evidence="8 9">USMAA1020</strain>
    </source>
</reference>
<protein>
    <submittedName>
        <fullName evidence="8">Transporter</fullName>
    </submittedName>
</protein>
<evidence type="ECO:0000256" key="4">
    <source>
        <dbReference type="ARBA" id="ARBA00022692"/>
    </source>
</evidence>
<dbReference type="PANTHER" id="PTHR30509">
    <property type="entry name" value="P-HYDROXYBENZOIC ACID EFFLUX PUMP SUBUNIT-RELATED"/>
    <property type="match status" value="1"/>
</dbReference>
<evidence type="ECO:0000256" key="1">
    <source>
        <dbReference type="ARBA" id="ARBA00004651"/>
    </source>
</evidence>